<protein>
    <submittedName>
        <fullName evidence="2">Uncharacterized protein</fullName>
    </submittedName>
</protein>
<dbReference type="AlphaFoldDB" id="X1LU26"/>
<comment type="caution">
    <text evidence="2">The sequence shown here is derived from an EMBL/GenBank/DDBJ whole genome shotgun (WGS) entry which is preliminary data.</text>
</comment>
<feature type="compositionally biased region" description="Basic and acidic residues" evidence="1">
    <location>
        <begin position="10"/>
        <end position="20"/>
    </location>
</feature>
<organism evidence="2">
    <name type="scientific">marine sediment metagenome</name>
    <dbReference type="NCBI Taxonomy" id="412755"/>
    <lineage>
        <taxon>unclassified sequences</taxon>
        <taxon>metagenomes</taxon>
        <taxon>ecological metagenomes</taxon>
    </lineage>
</organism>
<name>X1LU26_9ZZZZ</name>
<evidence type="ECO:0000313" key="2">
    <source>
        <dbReference type="EMBL" id="GAH97623.1"/>
    </source>
</evidence>
<gene>
    <name evidence="2" type="ORF">S06H3_07261</name>
</gene>
<feature type="region of interest" description="Disordered" evidence="1">
    <location>
        <begin position="1"/>
        <end position="20"/>
    </location>
</feature>
<accession>X1LU26</accession>
<reference evidence="2" key="1">
    <citation type="journal article" date="2014" name="Front. Microbiol.">
        <title>High frequency of phylogenetically diverse reductive dehalogenase-homologous genes in deep subseafloor sedimentary metagenomes.</title>
        <authorList>
            <person name="Kawai M."/>
            <person name="Futagami T."/>
            <person name="Toyoda A."/>
            <person name="Takaki Y."/>
            <person name="Nishi S."/>
            <person name="Hori S."/>
            <person name="Arai W."/>
            <person name="Tsubouchi T."/>
            <person name="Morono Y."/>
            <person name="Uchiyama I."/>
            <person name="Ito T."/>
            <person name="Fujiyama A."/>
            <person name="Inagaki F."/>
            <person name="Takami H."/>
        </authorList>
    </citation>
    <scope>NUCLEOTIDE SEQUENCE</scope>
    <source>
        <strain evidence="2">Expedition CK06-06</strain>
    </source>
</reference>
<proteinExistence type="predicted"/>
<dbReference type="EMBL" id="BARV01002923">
    <property type="protein sequence ID" value="GAH97623.1"/>
    <property type="molecule type" value="Genomic_DNA"/>
</dbReference>
<evidence type="ECO:0000256" key="1">
    <source>
        <dbReference type="SAM" id="MobiDB-lite"/>
    </source>
</evidence>
<sequence>MLSEITACGKPREDEPVELDKGHNVTQNAAHLILASMSLRASFFLSLRAEGVAISHNYLEIASSLALLAMTEQRETMCHQDIERVQEIDSIA</sequence>